<feature type="non-terminal residue" evidence="2">
    <location>
        <position position="1"/>
    </location>
</feature>
<sequence>ASEKATRGGKFSQWVSKQAAEDQVPSVSRPSPAPIAPAFDELVPEKVMDVKQPSNDDDEAFRQYMEKFGENRDGTNAGFNRKAFPWFTPKEPAKVPSVSTEVLEAAMDFKPKPRISNAKLSEVDSE</sequence>
<comment type="caution">
    <text evidence="2">The sequence shown here is derived from an EMBL/GenBank/DDBJ whole genome shotgun (WGS) entry which is preliminary data.</text>
</comment>
<dbReference type="OrthoDB" id="299163at2759"/>
<accession>A0A812SLV4</accession>
<reference evidence="2" key="1">
    <citation type="submission" date="2021-02" db="EMBL/GenBank/DDBJ databases">
        <authorList>
            <person name="Dougan E. K."/>
            <person name="Rhodes N."/>
            <person name="Thang M."/>
            <person name="Chan C."/>
        </authorList>
    </citation>
    <scope>NUCLEOTIDE SEQUENCE</scope>
</reference>
<gene>
    <name evidence="2" type="ORF">SPIL2461_LOCUS12446</name>
</gene>
<keyword evidence="3" id="KW-1185">Reference proteome</keyword>
<evidence type="ECO:0000313" key="2">
    <source>
        <dbReference type="EMBL" id="CAE7485553.1"/>
    </source>
</evidence>
<proteinExistence type="predicted"/>
<evidence type="ECO:0000313" key="3">
    <source>
        <dbReference type="Proteomes" id="UP000649617"/>
    </source>
</evidence>
<feature type="non-terminal residue" evidence="2">
    <location>
        <position position="126"/>
    </location>
</feature>
<dbReference type="AlphaFoldDB" id="A0A812SLV4"/>
<dbReference type="EMBL" id="CAJNIZ010025654">
    <property type="protein sequence ID" value="CAE7485553.1"/>
    <property type="molecule type" value="Genomic_DNA"/>
</dbReference>
<feature type="region of interest" description="Disordered" evidence="1">
    <location>
        <begin position="1"/>
        <end position="35"/>
    </location>
</feature>
<name>A0A812SLV4_SYMPI</name>
<evidence type="ECO:0000256" key="1">
    <source>
        <dbReference type="SAM" id="MobiDB-lite"/>
    </source>
</evidence>
<organism evidence="2 3">
    <name type="scientific">Symbiodinium pilosum</name>
    <name type="common">Dinoflagellate</name>
    <dbReference type="NCBI Taxonomy" id="2952"/>
    <lineage>
        <taxon>Eukaryota</taxon>
        <taxon>Sar</taxon>
        <taxon>Alveolata</taxon>
        <taxon>Dinophyceae</taxon>
        <taxon>Suessiales</taxon>
        <taxon>Symbiodiniaceae</taxon>
        <taxon>Symbiodinium</taxon>
    </lineage>
</organism>
<dbReference type="Proteomes" id="UP000649617">
    <property type="component" value="Unassembled WGS sequence"/>
</dbReference>
<protein>
    <submittedName>
        <fullName evidence="2">Uncharacterized protein</fullName>
    </submittedName>
</protein>